<evidence type="ECO:0000256" key="1">
    <source>
        <dbReference type="ARBA" id="ARBA00005941"/>
    </source>
</evidence>
<evidence type="ECO:0000256" key="2">
    <source>
        <dbReference type="ARBA" id="ARBA00022448"/>
    </source>
</evidence>
<dbReference type="SUPFAM" id="SSF49367">
    <property type="entry name" value="Superoxide reductase-like"/>
    <property type="match status" value="1"/>
</dbReference>
<evidence type="ECO:0000313" key="8">
    <source>
        <dbReference type="Proteomes" id="UP000262325"/>
    </source>
</evidence>
<dbReference type="EMBL" id="DPPF01000188">
    <property type="protein sequence ID" value="HCW93817.1"/>
    <property type="molecule type" value="Genomic_DNA"/>
</dbReference>
<dbReference type="PANTHER" id="PTHR36541:SF1">
    <property type="entry name" value="SUPEROXIDE REDUCTASE-RELATED"/>
    <property type="match status" value="1"/>
</dbReference>
<sequence length="129" mass="14160">MGNIGEFVKTADYKSEKHVPVIECPSGLKKGEASDVVVSVGKEIAHPNTTEHFISWIALYFKPEDGNIYNLGRAEFLSHGESVKGANEGPAYTDPVACFRVKLEEKGKLVAVSYCNIHGLWESEVDVSF</sequence>
<evidence type="ECO:0000256" key="5">
    <source>
        <dbReference type="ARBA" id="ARBA00023004"/>
    </source>
</evidence>
<organism evidence="7 8">
    <name type="scientific">Flexistipes sinusarabici</name>
    <dbReference type="NCBI Taxonomy" id="2352"/>
    <lineage>
        <taxon>Bacteria</taxon>
        <taxon>Pseudomonadati</taxon>
        <taxon>Deferribacterota</taxon>
        <taxon>Deferribacteres</taxon>
        <taxon>Deferribacterales</taxon>
        <taxon>Flexistipitaceae</taxon>
        <taxon>Flexistipes</taxon>
    </lineage>
</organism>
<evidence type="ECO:0000256" key="4">
    <source>
        <dbReference type="ARBA" id="ARBA00022982"/>
    </source>
</evidence>
<dbReference type="GO" id="GO:0016491">
    <property type="term" value="F:oxidoreductase activity"/>
    <property type="evidence" value="ECO:0007669"/>
    <property type="project" value="InterPro"/>
</dbReference>
<dbReference type="NCBIfam" id="TIGR00332">
    <property type="entry name" value="neela_ferrous"/>
    <property type="match status" value="1"/>
</dbReference>
<gene>
    <name evidence="7" type="ORF">DHM44_09065</name>
</gene>
<comment type="caution">
    <text evidence="7">The sequence shown here is derived from an EMBL/GenBank/DDBJ whole genome shotgun (WGS) entry which is preliminary data.</text>
</comment>
<proteinExistence type="inferred from homology"/>
<dbReference type="AlphaFoldDB" id="A0A3D5QDB4"/>
<dbReference type="OMA" id="EHHIAWI"/>
<keyword evidence="5" id="KW-0408">Iron</keyword>
<dbReference type="GO" id="GO:0005506">
    <property type="term" value="F:iron ion binding"/>
    <property type="evidence" value="ECO:0007669"/>
    <property type="project" value="InterPro"/>
</dbReference>
<dbReference type="Gene3D" id="2.60.40.730">
    <property type="entry name" value="SOR catalytic domain"/>
    <property type="match status" value="1"/>
</dbReference>
<protein>
    <submittedName>
        <fullName evidence="7">Neelaredoxin</fullName>
    </submittedName>
</protein>
<keyword evidence="3" id="KW-0479">Metal-binding</keyword>
<evidence type="ECO:0000313" key="7">
    <source>
        <dbReference type="EMBL" id="HCW93817.1"/>
    </source>
</evidence>
<dbReference type="Pfam" id="PF01880">
    <property type="entry name" value="Desulfoferrodox"/>
    <property type="match status" value="1"/>
</dbReference>
<reference evidence="7 8" key="1">
    <citation type="journal article" date="2018" name="Nat. Biotechnol.">
        <title>A standardized bacterial taxonomy based on genome phylogeny substantially revises the tree of life.</title>
        <authorList>
            <person name="Parks D.H."/>
            <person name="Chuvochina M."/>
            <person name="Waite D.W."/>
            <person name="Rinke C."/>
            <person name="Skarshewski A."/>
            <person name="Chaumeil P.A."/>
            <person name="Hugenholtz P."/>
        </authorList>
    </citation>
    <scope>NUCLEOTIDE SEQUENCE [LARGE SCALE GENOMIC DNA]</scope>
    <source>
        <strain evidence="7">UBA8672</strain>
    </source>
</reference>
<dbReference type="InterPro" id="IPR051233">
    <property type="entry name" value="Desulfoferrodoxin_SOR"/>
</dbReference>
<evidence type="ECO:0000259" key="6">
    <source>
        <dbReference type="Pfam" id="PF01880"/>
    </source>
</evidence>
<dbReference type="InterPro" id="IPR036073">
    <property type="entry name" value="Desulfoferrodoxin_Fe-bd_dom_sf"/>
</dbReference>
<dbReference type="RefSeq" id="WP_013885718.1">
    <property type="nucleotide sequence ID" value="NZ_JAAZVV010000005.1"/>
</dbReference>
<dbReference type="InterPro" id="IPR002742">
    <property type="entry name" value="Desulfoferrodoxin_Fe-bd_dom"/>
</dbReference>
<evidence type="ECO:0000256" key="3">
    <source>
        <dbReference type="ARBA" id="ARBA00022723"/>
    </source>
</evidence>
<dbReference type="CDD" id="cd03172">
    <property type="entry name" value="SORL_classII"/>
    <property type="match status" value="1"/>
</dbReference>
<keyword evidence="4" id="KW-0249">Electron transport</keyword>
<comment type="similarity">
    <text evidence="1">Belongs to the desulfoferrodoxin family.</text>
</comment>
<accession>A0A3D5QDB4</accession>
<name>A0A3D5QDB4_FLESI</name>
<feature type="domain" description="Desulfoferrodoxin ferrous iron-binding" evidence="6">
    <location>
        <begin position="11"/>
        <end position="123"/>
    </location>
</feature>
<dbReference type="PANTHER" id="PTHR36541">
    <property type="entry name" value="SUPEROXIDE REDUCTASE-RELATED"/>
    <property type="match status" value="1"/>
</dbReference>
<dbReference type="Proteomes" id="UP000262325">
    <property type="component" value="Unassembled WGS sequence"/>
</dbReference>
<keyword evidence="2" id="KW-0813">Transport</keyword>